<dbReference type="RefSeq" id="WP_135568114.1">
    <property type="nucleotide sequence ID" value="NZ_MPRK01000112.1"/>
</dbReference>
<dbReference type="AlphaFoldDB" id="A0A1T2L4G9"/>
<organism evidence="1 2">
    <name type="scientific">Solemya elarraichensis gill symbiont</name>
    <dbReference type="NCBI Taxonomy" id="1918949"/>
    <lineage>
        <taxon>Bacteria</taxon>
        <taxon>Pseudomonadati</taxon>
        <taxon>Pseudomonadota</taxon>
        <taxon>Gammaproteobacteria</taxon>
        <taxon>sulfur-oxidizing symbionts</taxon>
    </lineage>
</organism>
<gene>
    <name evidence="1" type="ORF">BOW52_06765</name>
</gene>
<proteinExistence type="predicted"/>
<protein>
    <submittedName>
        <fullName evidence="1">Uncharacterized protein</fullName>
    </submittedName>
</protein>
<evidence type="ECO:0000313" key="1">
    <source>
        <dbReference type="EMBL" id="OOZ39826.1"/>
    </source>
</evidence>
<comment type="caution">
    <text evidence="1">The sequence shown here is derived from an EMBL/GenBank/DDBJ whole genome shotgun (WGS) entry which is preliminary data.</text>
</comment>
<dbReference type="Proteomes" id="UP000190198">
    <property type="component" value="Unassembled WGS sequence"/>
</dbReference>
<sequence length="75" mass="7989">MEKKMNNQWKISDVAKSVLMLSVAAFPAISVSDNLVENGSFEVPAEAQGDYPGGSNMAVAFLKRGICLAALLMGR</sequence>
<dbReference type="EMBL" id="MPRK01000112">
    <property type="protein sequence ID" value="OOZ39826.1"/>
    <property type="molecule type" value="Genomic_DNA"/>
</dbReference>
<evidence type="ECO:0000313" key="2">
    <source>
        <dbReference type="Proteomes" id="UP000190198"/>
    </source>
</evidence>
<keyword evidence="2" id="KW-1185">Reference proteome</keyword>
<reference evidence="1 2" key="1">
    <citation type="submission" date="2016-11" db="EMBL/GenBank/DDBJ databases">
        <title>Mixed transmission modes and dynamic genome evolution in an obligate animal-bacterial symbiosis.</title>
        <authorList>
            <person name="Russell S.L."/>
            <person name="Corbett-Detig R.B."/>
            <person name="Cavanaugh C.M."/>
        </authorList>
    </citation>
    <scope>NUCLEOTIDE SEQUENCE [LARGE SCALE GENOMIC DNA]</scope>
    <source>
        <strain evidence="1">Sp-SM6</strain>
    </source>
</reference>
<accession>A0A1T2L4G9</accession>
<name>A0A1T2L4G9_9GAMM</name>